<dbReference type="Proteomes" id="UP001223720">
    <property type="component" value="Chromosome"/>
</dbReference>
<dbReference type="InterPro" id="IPR009003">
    <property type="entry name" value="Peptidase_S1_PA"/>
</dbReference>
<gene>
    <name evidence="2" type="ORF">KEC54_02700</name>
</gene>
<sequence length="285" mass="30346">MRMARPWQIRRRLCVIGLALTSFNVDLGPVVAPAKAQETTGSCIDFSPASRAVVSVARYFDEPLLEENREIVGEQATACFYTSPRLLVTAAHFANDLPDGEWQEVELRQATREGEAETVTRVRLRVAVRGKISEGAKRELGPTGLADDVAIMELQDPFPNATVLDVQLAVPPQNASVLVLGYADGQLRAARGIVRRAGEASSRYAGLTLLEVQGTNRLLLNGGASGAPVLDCVKGAVVAVLNGLLTSPSLPFLPSHYAVIPTPWGSPTNTAVPASSLAAIRNCIP</sequence>
<feature type="signal peptide" evidence="1">
    <location>
        <begin position="1"/>
        <end position="27"/>
    </location>
</feature>
<feature type="chain" id="PRO_5043646163" evidence="1">
    <location>
        <begin position="28"/>
        <end position="285"/>
    </location>
</feature>
<dbReference type="SUPFAM" id="SSF50494">
    <property type="entry name" value="Trypsin-like serine proteases"/>
    <property type="match status" value="1"/>
</dbReference>
<dbReference type="AlphaFoldDB" id="A0AAX3WIP6"/>
<proteinExistence type="predicted"/>
<name>A0AAX3WIP6_METEX</name>
<dbReference type="Pfam" id="PF13365">
    <property type="entry name" value="Trypsin_2"/>
    <property type="match status" value="1"/>
</dbReference>
<evidence type="ECO:0000313" key="2">
    <source>
        <dbReference type="EMBL" id="WHQ70550.1"/>
    </source>
</evidence>
<evidence type="ECO:0000256" key="1">
    <source>
        <dbReference type="SAM" id="SignalP"/>
    </source>
</evidence>
<accession>A0AAX3WIP6</accession>
<keyword evidence="1" id="KW-0732">Signal</keyword>
<dbReference type="RefSeq" id="WP_056502074.1">
    <property type="nucleotide sequence ID" value="NZ_CP073633.1"/>
</dbReference>
<reference evidence="2" key="1">
    <citation type="journal article" date="2022" name="Biotechnol. Bioprocess Eng.">
        <title>Pan-genome Analysis Reveals Comparative Genomic Features of Central Metabolic Pathways in Methylorubrum extorquens.</title>
        <authorList>
            <person name="Lee G.M."/>
            <person name="Scott-Nevros Z.K."/>
            <person name="Lee S.-M."/>
            <person name="Kim D."/>
        </authorList>
    </citation>
    <scope>NUCLEOTIDE SEQUENCE</scope>
    <source>
        <strain evidence="2">ATCC 55366</strain>
    </source>
</reference>
<protein>
    <submittedName>
        <fullName evidence="2">Trypsin-like peptidase domain-containing protein</fullName>
    </submittedName>
</protein>
<organism evidence="2 3">
    <name type="scientific">Methylorubrum extorquens</name>
    <name type="common">Methylobacterium dichloromethanicum</name>
    <name type="synonym">Methylobacterium extorquens</name>
    <dbReference type="NCBI Taxonomy" id="408"/>
    <lineage>
        <taxon>Bacteria</taxon>
        <taxon>Pseudomonadati</taxon>
        <taxon>Pseudomonadota</taxon>
        <taxon>Alphaproteobacteria</taxon>
        <taxon>Hyphomicrobiales</taxon>
        <taxon>Methylobacteriaceae</taxon>
        <taxon>Methylorubrum</taxon>
    </lineage>
</organism>
<evidence type="ECO:0000313" key="3">
    <source>
        <dbReference type="Proteomes" id="UP001223720"/>
    </source>
</evidence>
<dbReference type="EMBL" id="CP073633">
    <property type="protein sequence ID" value="WHQ70550.1"/>
    <property type="molecule type" value="Genomic_DNA"/>
</dbReference>